<evidence type="ECO:0000256" key="2">
    <source>
        <dbReference type="ARBA" id="ARBA00010945"/>
    </source>
</evidence>
<dbReference type="GO" id="GO:0006281">
    <property type="term" value="P:DNA repair"/>
    <property type="evidence" value="ECO:0007669"/>
    <property type="project" value="UniProtKB-UniRule"/>
</dbReference>
<comment type="similarity">
    <text evidence="2 15">Belongs to the DNA polymerase type-Y family.</text>
</comment>
<dbReference type="SUPFAM" id="SSF56672">
    <property type="entry name" value="DNA/RNA polymerases"/>
    <property type="match status" value="1"/>
</dbReference>
<dbReference type="InterPro" id="IPR050116">
    <property type="entry name" value="DNA_polymerase-Y"/>
</dbReference>
<keyword evidence="3 15" id="KW-0515">Mutator protein</keyword>
<dbReference type="AlphaFoldDB" id="A0AA37SN21"/>
<dbReference type="SUPFAM" id="SSF100879">
    <property type="entry name" value="Lesion bypass DNA polymerase (Y-family), little finger domain"/>
    <property type="match status" value="1"/>
</dbReference>
<evidence type="ECO:0000256" key="11">
    <source>
        <dbReference type="ARBA" id="ARBA00022932"/>
    </source>
</evidence>
<keyword evidence="6 15" id="KW-0548">Nucleotidyltransferase</keyword>
<keyword evidence="13 15" id="KW-0234">DNA repair</keyword>
<dbReference type="GO" id="GO:0005829">
    <property type="term" value="C:cytosol"/>
    <property type="evidence" value="ECO:0007669"/>
    <property type="project" value="TreeGrafter"/>
</dbReference>
<evidence type="ECO:0000256" key="8">
    <source>
        <dbReference type="ARBA" id="ARBA00022723"/>
    </source>
</evidence>
<feature type="binding site" evidence="15">
    <location>
        <position position="95"/>
    </location>
    <ligand>
        <name>Mg(2+)</name>
        <dbReference type="ChEBI" id="CHEBI:18420"/>
    </ligand>
</feature>
<dbReference type="Pfam" id="PF00817">
    <property type="entry name" value="IMS"/>
    <property type="match status" value="1"/>
</dbReference>
<dbReference type="GO" id="GO:0000287">
    <property type="term" value="F:magnesium ion binding"/>
    <property type="evidence" value="ECO:0007669"/>
    <property type="project" value="UniProtKB-UniRule"/>
</dbReference>
<dbReference type="GO" id="GO:0042276">
    <property type="term" value="P:error-prone translesion synthesis"/>
    <property type="evidence" value="ECO:0007669"/>
    <property type="project" value="TreeGrafter"/>
</dbReference>
<dbReference type="Pfam" id="PF11799">
    <property type="entry name" value="IMS_C"/>
    <property type="match status" value="1"/>
</dbReference>
<evidence type="ECO:0000256" key="9">
    <source>
        <dbReference type="ARBA" id="ARBA00022763"/>
    </source>
</evidence>
<dbReference type="Proteomes" id="UP001156666">
    <property type="component" value="Unassembled WGS sequence"/>
</dbReference>
<feature type="active site" evidence="15">
    <location>
        <position position="96"/>
    </location>
</feature>
<protein>
    <recommendedName>
        <fullName evidence="15">DNA polymerase IV</fullName>
        <shortName evidence="15">Pol IV</shortName>
        <ecNumber evidence="15">2.7.7.7</ecNumber>
    </recommendedName>
</protein>
<dbReference type="Gene3D" id="1.10.150.20">
    <property type="entry name" value="5' to 3' exonuclease, C-terminal subdomain"/>
    <property type="match status" value="1"/>
</dbReference>
<evidence type="ECO:0000256" key="15">
    <source>
        <dbReference type="HAMAP-Rule" id="MF_01113"/>
    </source>
</evidence>
<dbReference type="PANTHER" id="PTHR11076">
    <property type="entry name" value="DNA REPAIR POLYMERASE UMUC / TRANSFERASE FAMILY MEMBER"/>
    <property type="match status" value="1"/>
</dbReference>
<keyword evidence="4 15" id="KW-0963">Cytoplasm</keyword>
<comment type="catalytic activity">
    <reaction evidence="14 15">
        <text>DNA(n) + a 2'-deoxyribonucleoside 5'-triphosphate = DNA(n+1) + diphosphate</text>
        <dbReference type="Rhea" id="RHEA:22508"/>
        <dbReference type="Rhea" id="RHEA-COMP:17339"/>
        <dbReference type="Rhea" id="RHEA-COMP:17340"/>
        <dbReference type="ChEBI" id="CHEBI:33019"/>
        <dbReference type="ChEBI" id="CHEBI:61560"/>
        <dbReference type="ChEBI" id="CHEBI:173112"/>
        <dbReference type="EC" id="2.7.7.7"/>
    </reaction>
</comment>
<comment type="cofactor">
    <cofactor evidence="15">
        <name>Mg(2+)</name>
        <dbReference type="ChEBI" id="CHEBI:18420"/>
    </cofactor>
    <text evidence="15">Binds 2 magnesium ions per subunit.</text>
</comment>
<feature type="domain" description="UmuC" evidence="16">
    <location>
        <begin position="1"/>
        <end position="177"/>
    </location>
</feature>
<sequence length="347" mass="39145">MDAFFAAVEQRDDPSLRGKPMAVGGHDKVRGVIATASYEARRFRVSSAMSTRIAKKKCPRLIVVPPRFKVYKQISQQIRDIFYEYTDLVEPLSLDEAYLDVTENKKGIESAIQIAKDIKAIIKAETQLTASAGISYNKFLAKVASDYHKPDGLTAILPENAQRFLDNLDINTFHGVGKATAKKMERMKISKGADLKQYTRSELGMHFGKMGTQFYDIVRGIDDRPVDPDRKRKSVSVENTFREDISDRHDMIQELKSLSVKVAETLQKMEIKGRTVNIKVRLADFTTFSKSKTFKEFSNDGALLETTAVELFEQLEQEIPSVRLLGVGMSNLDNQDDPKSKQMDLGF</sequence>
<reference evidence="17" key="1">
    <citation type="journal article" date="2014" name="Int. J. Syst. Evol. Microbiol.">
        <title>Complete genome sequence of Corynebacterium casei LMG S-19264T (=DSM 44701T), isolated from a smear-ripened cheese.</title>
        <authorList>
            <consortium name="US DOE Joint Genome Institute (JGI-PGF)"/>
            <person name="Walter F."/>
            <person name="Albersmeier A."/>
            <person name="Kalinowski J."/>
            <person name="Ruckert C."/>
        </authorList>
    </citation>
    <scope>NUCLEOTIDE SEQUENCE</scope>
    <source>
        <strain evidence="17">NBRC 108769</strain>
    </source>
</reference>
<comment type="subunit">
    <text evidence="15">Monomer.</text>
</comment>
<dbReference type="InterPro" id="IPR017961">
    <property type="entry name" value="DNA_pol_Y-fam_little_finger"/>
</dbReference>
<evidence type="ECO:0000256" key="10">
    <source>
        <dbReference type="ARBA" id="ARBA00022842"/>
    </source>
</evidence>
<dbReference type="InterPro" id="IPR043128">
    <property type="entry name" value="Rev_trsase/Diguanyl_cyclase"/>
</dbReference>
<dbReference type="HAMAP" id="MF_01113">
    <property type="entry name" value="DNApol_IV"/>
    <property type="match status" value="1"/>
</dbReference>
<evidence type="ECO:0000256" key="13">
    <source>
        <dbReference type="ARBA" id="ARBA00023204"/>
    </source>
</evidence>
<dbReference type="PROSITE" id="PS50173">
    <property type="entry name" value="UMUC"/>
    <property type="match status" value="1"/>
</dbReference>
<accession>A0AA37SN21</accession>
<dbReference type="FunFam" id="3.30.1490.100:FF:000004">
    <property type="entry name" value="DNA polymerase IV"/>
    <property type="match status" value="1"/>
</dbReference>
<comment type="subcellular location">
    <subcellularLocation>
        <location evidence="1 15">Cytoplasm</location>
    </subcellularLocation>
</comment>
<gene>
    <name evidence="17" type="primary">dinB2</name>
    <name evidence="15" type="synonym">dinB</name>
    <name evidence="17" type="ORF">GCM10007940_23830</name>
</gene>
<name>A0AA37SN21_9BACT</name>
<organism evidence="17 18">
    <name type="scientific">Portibacter lacus</name>
    <dbReference type="NCBI Taxonomy" id="1099794"/>
    <lineage>
        <taxon>Bacteria</taxon>
        <taxon>Pseudomonadati</taxon>
        <taxon>Bacteroidota</taxon>
        <taxon>Saprospiria</taxon>
        <taxon>Saprospirales</taxon>
        <taxon>Haliscomenobacteraceae</taxon>
        <taxon>Portibacter</taxon>
    </lineage>
</organism>
<dbReference type="InterPro" id="IPR022880">
    <property type="entry name" value="DNApol_IV"/>
</dbReference>
<keyword evidence="9 15" id="KW-0227">DNA damage</keyword>
<dbReference type="GO" id="GO:0006261">
    <property type="term" value="P:DNA-templated DNA replication"/>
    <property type="evidence" value="ECO:0007669"/>
    <property type="project" value="UniProtKB-UniRule"/>
</dbReference>
<keyword evidence="8 15" id="KW-0479">Metal-binding</keyword>
<keyword evidence="7 15" id="KW-0235">DNA replication</keyword>
<evidence type="ECO:0000256" key="5">
    <source>
        <dbReference type="ARBA" id="ARBA00022679"/>
    </source>
</evidence>
<feature type="site" description="Substrate discrimination" evidence="15">
    <location>
        <position position="5"/>
    </location>
</feature>
<comment type="caution">
    <text evidence="17">The sequence shown here is derived from an EMBL/GenBank/DDBJ whole genome shotgun (WGS) entry which is preliminary data.</text>
</comment>
<dbReference type="GO" id="GO:0003887">
    <property type="term" value="F:DNA-directed DNA polymerase activity"/>
    <property type="evidence" value="ECO:0007669"/>
    <property type="project" value="UniProtKB-UniRule"/>
</dbReference>
<evidence type="ECO:0000256" key="3">
    <source>
        <dbReference type="ARBA" id="ARBA00022457"/>
    </source>
</evidence>
<dbReference type="InterPro" id="IPR001126">
    <property type="entry name" value="UmuC"/>
</dbReference>
<dbReference type="NCBIfam" id="NF002677">
    <property type="entry name" value="PRK02406.1"/>
    <property type="match status" value="1"/>
</dbReference>
<dbReference type="InterPro" id="IPR053848">
    <property type="entry name" value="IMS_HHH_1"/>
</dbReference>
<keyword evidence="5 15" id="KW-0808">Transferase</keyword>
<comment type="function">
    <text evidence="15">Poorly processive, error-prone DNA polymerase involved in untargeted mutagenesis. Copies undamaged DNA at stalled replication forks, which arise in vivo from mismatched or misaligned primer ends. These misaligned primers can be extended by PolIV. Exhibits no 3'-5' exonuclease (proofreading) activity. May be involved in translesional synthesis, in conjunction with the beta clamp from PolIII.</text>
</comment>
<evidence type="ECO:0000256" key="1">
    <source>
        <dbReference type="ARBA" id="ARBA00004496"/>
    </source>
</evidence>
<evidence type="ECO:0000256" key="12">
    <source>
        <dbReference type="ARBA" id="ARBA00023125"/>
    </source>
</evidence>
<dbReference type="InterPro" id="IPR043502">
    <property type="entry name" value="DNA/RNA_pol_sf"/>
</dbReference>
<dbReference type="CDD" id="cd03586">
    <property type="entry name" value="PolY_Pol_IV_kappa"/>
    <property type="match status" value="1"/>
</dbReference>
<dbReference type="Gene3D" id="3.30.70.270">
    <property type="match status" value="1"/>
</dbReference>
<dbReference type="GO" id="GO:0009432">
    <property type="term" value="P:SOS response"/>
    <property type="evidence" value="ECO:0007669"/>
    <property type="project" value="TreeGrafter"/>
</dbReference>
<dbReference type="PANTHER" id="PTHR11076:SF33">
    <property type="entry name" value="DNA POLYMERASE KAPPA"/>
    <property type="match status" value="1"/>
</dbReference>
<keyword evidence="18" id="KW-1185">Reference proteome</keyword>
<dbReference type="Pfam" id="PF21999">
    <property type="entry name" value="IMS_HHH_1"/>
    <property type="match status" value="1"/>
</dbReference>
<dbReference type="EC" id="2.7.7.7" evidence="15"/>
<dbReference type="GO" id="GO:0003684">
    <property type="term" value="F:damaged DNA binding"/>
    <property type="evidence" value="ECO:0007669"/>
    <property type="project" value="InterPro"/>
</dbReference>
<dbReference type="Gene3D" id="3.30.1490.100">
    <property type="entry name" value="DNA polymerase, Y-family, little finger domain"/>
    <property type="match status" value="1"/>
</dbReference>
<evidence type="ECO:0000313" key="18">
    <source>
        <dbReference type="Proteomes" id="UP001156666"/>
    </source>
</evidence>
<evidence type="ECO:0000313" key="17">
    <source>
        <dbReference type="EMBL" id="GLR17768.1"/>
    </source>
</evidence>
<evidence type="ECO:0000256" key="7">
    <source>
        <dbReference type="ARBA" id="ARBA00022705"/>
    </source>
</evidence>
<dbReference type="Gene3D" id="3.40.1170.60">
    <property type="match status" value="1"/>
</dbReference>
<reference evidence="17" key="2">
    <citation type="submission" date="2023-01" db="EMBL/GenBank/DDBJ databases">
        <title>Draft genome sequence of Portibacter lacus strain NBRC 108769.</title>
        <authorList>
            <person name="Sun Q."/>
            <person name="Mori K."/>
        </authorList>
    </citation>
    <scope>NUCLEOTIDE SEQUENCE</scope>
    <source>
        <strain evidence="17">NBRC 108769</strain>
    </source>
</reference>
<keyword evidence="12 15" id="KW-0238">DNA-binding</keyword>
<evidence type="ECO:0000259" key="16">
    <source>
        <dbReference type="PROSITE" id="PS50173"/>
    </source>
</evidence>
<keyword evidence="11 15" id="KW-0239">DNA-directed DNA polymerase</keyword>
<keyword evidence="10 15" id="KW-0460">Magnesium</keyword>
<evidence type="ECO:0000256" key="6">
    <source>
        <dbReference type="ARBA" id="ARBA00022695"/>
    </source>
</evidence>
<proteinExistence type="inferred from homology"/>
<evidence type="ECO:0000256" key="14">
    <source>
        <dbReference type="ARBA" id="ARBA00049244"/>
    </source>
</evidence>
<comment type="caution">
    <text evidence="15">Lacks conserved residue(s) required for the propagation of feature annotation.</text>
</comment>
<dbReference type="InterPro" id="IPR036775">
    <property type="entry name" value="DNA_pol_Y-fam_lit_finger_sf"/>
</dbReference>
<dbReference type="EMBL" id="BSOH01000014">
    <property type="protein sequence ID" value="GLR17768.1"/>
    <property type="molecule type" value="Genomic_DNA"/>
</dbReference>
<evidence type="ECO:0000256" key="4">
    <source>
        <dbReference type="ARBA" id="ARBA00022490"/>
    </source>
</evidence>